<dbReference type="EMBL" id="FOBH01000002">
    <property type="protein sequence ID" value="SEK64844.1"/>
    <property type="molecule type" value="Genomic_DNA"/>
</dbReference>
<accession>A0A1H7IRD2</accession>
<sequence>MCSPKPPKPDPLIGQAAKQNADIAQQQLDVAREQLAWEKDRAQTQDPLIQKIVGQQIASQDANAARAESQWETYRKLFAPVEERMVQDANTFDSRERQDRMAAEAAADVARGYRGMLESNQRAMERMGINPNSGKFQSITKDLNLGLARDSAGAMNKARRDIELQGMAMRQGAAQFGRSMPTTGIATDAAALSAGNSATDNLATKAGLHNAGTNTAQNWFGGATGANTAAGNLALGQYQGQLNAWQQAAQNSATGAAGLGNLIGQLGSAYIMKPIALRKGGIINGGGAHESSHGTNIGHGEGGLSPLEGSAGSAGSLGGLIRGRGNATSDSIPGTIEGRQPIRLSNGEAVLNAKAVKLLGEDFIHWVNNIAFATKGHPAQDSRTMRKNNGPGSVSNIVGA</sequence>
<reference evidence="2 3" key="1">
    <citation type="submission" date="2016-10" db="EMBL/GenBank/DDBJ databases">
        <authorList>
            <person name="de Groot N.N."/>
        </authorList>
    </citation>
    <scope>NUCLEOTIDE SEQUENCE [LARGE SCALE GENOMIC DNA]</scope>
    <source>
        <strain evidence="2 3">Nv1</strain>
    </source>
</reference>
<evidence type="ECO:0000256" key="1">
    <source>
        <dbReference type="SAM" id="MobiDB-lite"/>
    </source>
</evidence>
<feature type="region of interest" description="Disordered" evidence="1">
    <location>
        <begin position="377"/>
        <end position="400"/>
    </location>
</feature>
<dbReference type="STRING" id="1233.SAMN05216387_102269"/>
<protein>
    <submittedName>
        <fullName evidence="2">Uncharacterized protein</fullName>
    </submittedName>
</protein>
<dbReference type="Proteomes" id="UP000198620">
    <property type="component" value="Unassembled WGS sequence"/>
</dbReference>
<evidence type="ECO:0000313" key="2">
    <source>
        <dbReference type="EMBL" id="SEK64844.1"/>
    </source>
</evidence>
<dbReference type="RefSeq" id="WP_090827338.1">
    <property type="nucleotide sequence ID" value="NZ_FOBH01000002.1"/>
</dbReference>
<gene>
    <name evidence="2" type="ORF">SAMN05216387_102269</name>
</gene>
<feature type="compositionally biased region" description="Polar residues" evidence="1">
    <location>
        <begin position="390"/>
        <end position="400"/>
    </location>
</feature>
<organism evidence="2 3">
    <name type="scientific">Nitrosovibrio tenuis</name>
    <dbReference type="NCBI Taxonomy" id="1233"/>
    <lineage>
        <taxon>Bacteria</taxon>
        <taxon>Pseudomonadati</taxon>
        <taxon>Pseudomonadota</taxon>
        <taxon>Betaproteobacteria</taxon>
        <taxon>Nitrosomonadales</taxon>
        <taxon>Nitrosomonadaceae</taxon>
        <taxon>Nitrosovibrio</taxon>
    </lineage>
</organism>
<evidence type="ECO:0000313" key="3">
    <source>
        <dbReference type="Proteomes" id="UP000198620"/>
    </source>
</evidence>
<proteinExistence type="predicted"/>
<name>A0A1H7IRD2_9PROT</name>
<dbReference type="OrthoDB" id="8566358at2"/>
<dbReference type="AlphaFoldDB" id="A0A1H7IRD2"/>
<keyword evidence="3" id="KW-1185">Reference proteome</keyword>